<proteinExistence type="predicted"/>
<evidence type="ECO:0000313" key="2">
    <source>
        <dbReference type="Proteomes" id="UP000184148"/>
    </source>
</evidence>
<evidence type="ECO:0000313" key="1">
    <source>
        <dbReference type="EMBL" id="SHE74017.1"/>
    </source>
</evidence>
<accession>A0A1M4VYI3</accession>
<protein>
    <submittedName>
        <fullName evidence="1">Uncharacterized protein</fullName>
    </submittedName>
</protein>
<dbReference type="AlphaFoldDB" id="A0A1M4VYI3"/>
<name>A0A1M4VYI3_9FIRM</name>
<sequence length="78" mass="8637">MRKRGLSSCGHQWATVFGNGKGRRRLAKVREMSVCGKGPGQGFGRDLGLQGQRHQGLRGVVGWLKGRCPFLTQRSEKK</sequence>
<keyword evidence="2" id="KW-1185">Reference proteome</keyword>
<dbReference type="EMBL" id="FQUY01000005">
    <property type="protein sequence ID" value="SHE74017.1"/>
    <property type="molecule type" value="Genomic_DNA"/>
</dbReference>
<dbReference type="STRING" id="1121429.SAMN02745133_01040"/>
<gene>
    <name evidence="1" type="ORF">SAMN02745133_01040</name>
</gene>
<dbReference type="Proteomes" id="UP000184148">
    <property type="component" value="Unassembled WGS sequence"/>
</dbReference>
<organism evidence="1 2">
    <name type="scientific">Desulforamulus putei DSM 12395</name>
    <dbReference type="NCBI Taxonomy" id="1121429"/>
    <lineage>
        <taxon>Bacteria</taxon>
        <taxon>Bacillati</taxon>
        <taxon>Bacillota</taxon>
        <taxon>Clostridia</taxon>
        <taxon>Eubacteriales</taxon>
        <taxon>Peptococcaceae</taxon>
        <taxon>Desulforamulus</taxon>
    </lineage>
</organism>
<reference evidence="2" key="1">
    <citation type="submission" date="2016-11" db="EMBL/GenBank/DDBJ databases">
        <authorList>
            <person name="Varghese N."/>
            <person name="Submissions S."/>
        </authorList>
    </citation>
    <scope>NUCLEOTIDE SEQUENCE [LARGE SCALE GENOMIC DNA]</scope>
    <source>
        <strain evidence="2">DSM 12395</strain>
    </source>
</reference>